<feature type="transmembrane region" description="Helical" evidence="10">
    <location>
        <begin position="223"/>
        <end position="243"/>
    </location>
</feature>
<evidence type="ECO:0000256" key="4">
    <source>
        <dbReference type="ARBA" id="ARBA00022729"/>
    </source>
</evidence>
<evidence type="ECO:0000256" key="7">
    <source>
        <dbReference type="ARBA" id="ARBA00023136"/>
    </source>
</evidence>
<dbReference type="EMBL" id="JXTC01000070">
    <property type="protein sequence ID" value="PON91927.1"/>
    <property type="molecule type" value="Genomic_DNA"/>
</dbReference>
<feature type="chain" id="PRO_5015135315" description="Cytochrome b561 and DOMON domain-containing protein" evidence="11">
    <location>
        <begin position="25"/>
        <end position="399"/>
    </location>
</feature>
<dbReference type="STRING" id="63057.A0A2P5F2A5"/>
<evidence type="ECO:0000256" key="5">
    <source>
        <dbReference type="ARBA" id="ARBA00022982"/>
    </source>
</evidence>
<feature type="transmembrane region" description="Helical" evidence="10">
    <location>
        <begin position="255"/>
        <end position="278"/>
    </location>
</feature>
<evidence type="ECO:0000256" key="8">
    <source>
        <dbReference type="PIRNR" id="PIRNR037471"/>
    </source>
</evidence>
<keyword evidence="9" id="KW-0408">Iron</keyword>
<feature type="binding site" description="axial binding residue" evidence="9">
    <location>
        <position position="326"/>
    </location>
    <ligand>
        <name>heme b</name>
        <dbReference type="ChEBI" id="CHEBI:60344"/>
        <label>1</label>
    </ligand>
    <ligandPart>
        <name>Fe</name>
        <dbReference type="ChEBI" id="CHEBI:18248"/>
    </ligandPart>
</feature>
<comment type="subcellular location">
    <subcellularLocation>
        <location evidence="1">Membrane</location>
    </subcellularLocation>
</comment>
<dbReference type="AlphaFoldDB" id="A0A2P5F2A5"/>
<organism evidence="14 15">
    <name type="scientific">Trema orientale</name>
    <name type="common">Charcoal tree</name>
    <name type="synonym">Celtis orientalis</name>
    <dbReference type="NCBI Taxonomy" id="63057"/>
    <lineage>
        <taxon>Eukaryota</taxon>
        <taxon>Viridiplantae</taxon>
        <taxon>Streptophyta</taxon>
        <taxon>Embryophyta</taxon>
        <taxon>Tracheophyta</taxon>
        <taxon>Spermatophyta</taxon>
        <taxon>Magnoliopsida</taxon>
        <taxon>eudicotyledons</taxon>
        <taxon>Gunneridae</taxon>
        <taxon>Pentapetalae</taxon>
        <taxon>rosids</taxon>
        <taxon>fabids</taxon>
        <taxon>Rosales</taxon>
        <taxon>Cannabaceae</taxon>
        <taxon>Trema</taxon>
    </lineage>
</organism>
<dbReference type="SMART" id="SM00665">
    <property type="entry name" value="B561"/>
    <property type="match status" value="1"/>
</dbReference>
<dbReference type="InterPro" id="IPR017214">
    <property type="entry name" value="UCP037471"/>
</dbReference>
<dbReference type="PROSITE" id="PS50836">
    <property type="entry name" value="DOMON"/>
    <property type="match status" value="1"/>
</dbReference>
<evidence type="ECO:0000313" key="15">
    <source>
        <dbReference type="Proteomes" id="UP000237000"/>
    </source>
</evidence>
<comment type="cofactor">
    <cofactor evidence="8">
        <name>heme b</name>
        <dbReference type="ChEBI" id="CHEBI:60344"/>
    </cofactor>
    <text evidence="8">Binds 2 heme b groups non-covalently.</text>
</comment>
<dbReference type="Proteomes" id="UP000237000">
    <property type="component" value="Unassembled WGS sequence"/>
</dbReference>
<evidence type="ECO:0000256" key="1">
    <source>
        <dbReference type="ARBA" id="ARBA00004370"/>
    </source>
</evidence>
<dbReference type="InterPro" id="IPR005018">
    <property type="entry name" value="DOMON_domain"/>
</dbReference>
<dbReference type="PANTHER" id="PTHR23130:SF175">
    <property type="entry name" value="CYTOCHROME B561 AND DOMON DOMAIN-CONTAINING PROTEIN"/>
    <property type="match status" value="1"/>
</dbReference>
<evidence type="ECO:0000256" key="11">
    <source>
        <dbReference type="SAM" id="SignalP"/>
    </source>
</evidence>
<feature type="transmembrane region" description="Helical" evidence="10">
    <location>
        <begin position="354"/>
        <end position="377"/>
    </location>
</feature>
<feature type="binding site" description="axial binding residue" evidence="9">
    <location>
        <position position="221"/>
    </location>
    <ligand>
        <name>heme b</name>
        <dbReference type="ChEBI" id="CHEBI:60344"/>
        <label>1</label>
    </ligand>
    <ligandPart>
        <name>Fe</name>
        <dbReference type="ChEBI" id="CHEBI:18248"/>
    </ligandPart>
</feature>
<accession>A0A2P5F2A5</accession>
<dbReference type="GO" id="GO:0016020">
    <property type="term" value="C:membrane"/>
    <property type="evidence" value="ECO:0007669"/>
    <property type="project" value="UniProtKB-SubCell"/>
</dbReference>
<evidence type="ECO:0000259" key="12">
    <source>
        <dbReference type="PROSITE" id="PS50836"/>
    </source>
</evidence>
<evidence type="ECO:0000256" key="6">
    <source>
        <dbReference type="ARBA" id="ARBA00022989"/>
    </source>
</evidence>
<sequence>MCTSTKSFCLSLAILSLLFTIAQSSCSDAFRDLMTREGRGNNTSCKKLSTLGAEFGWNVRQNRSTIIDVSFGVRQRNDIRWIAWGVNPGNGPEMVGTRAIIGVIQKNGTVVVRTYNITSNTKLGCQLFPSTIEFRVENMTGASNTSGYITISGTLVLDTKFYNVEKLNHVWQVGYDADQESLEPKMHPPTLQNFDSTETLNLTSGVGQGVGHHRRHLRMVHGILNMIGWGTLLPAGVILARYFRKFPVDWKKWYFCHVGCQILGYILGTAGWAVGLWLGHASRHYSFKTHRLLAIFIFTFTTLQMLALRLRPKPHDDYRKYWDMYHHFLGYALLAVIAINMFRGIAILKPDHTWKWAYIGVLGVLAAVTLALEIFTWTKFFKKDDKKDKKETPQTNTSG</sequence>
<name>A0A2P5F2A5_TREOI</name>
<gene>
    <name evidence="14" type="ORF">TorRG33x02_122580</name>
</gene>
<proteinExistence type="predicted"/>
<dbReference type="PROSITE" id="PS50939">
    <property type="entry name" value="CYTOCHROME_B561"/>
    <property type="match status" value="1"/>
</dbReference>
<protein>
    <recommendedName>
        <fullName evidence="8">Cytochrome b561 and DOMON domain-containing protein</fullName>
    </recommendedName>
</protein>
<reference evidence="15" key="1">
    <citation type="submission" date="2016-06" db="EMBL/GenBank/DDBJ databases">
        <title>Parallel loss of symbiosis genes in relatives of nitrogen-fixing non-legume Parasponia.</title>
        <authorList>
            <person name="Van Velzen R."/>
            <person name="Holmer R."/>
            <person name="Bu F."/>
            <person name="Rutten L."/>
            <person name="Van Zeijl A."/>
            <person name="Liu W."/>
            <person name="Santuari L."/>
            <person name="Cao Q."/>
            <person name="Sharma T."/>
            <person name="Shen D."/>
            <person name="Roswanjaya Y."/>
            <person name="Wardhani T."/>
            <person name="Kalhor M.S."/>
            <person name="Jansen J."/>
            <person name="Van den Hoogen J."/>
            <person name="Gungor B."/>
            <person name="Hartog M."/>
            <person name="Hontelez J."/>
            <person name="Verver J."/>
            <person name="Yang W.-C."/>
            <person name="Schijlen E."/>
            <person name="Repin R."/>
            <person name="Schilthuizen M."/>
            <person name="Schranz E."/>
            <person name="Heidstra R."/>
            <person name="Miyata K."/>
            <person name="Fedorova E."/>
            <person name="Kohlen W."/>
            <person name="Bisseling T."/>
            <person name="Smit S."/>
            <person name="Geurts R."/>
        </authorList>
    </citation>
    <scope>NUCLEOTIDE SEQUENCE [LARGE SCALE GENOMIC DNA]</scope>
    <source>
        <strain evidence="15">cv. RG33-2</strain>
    </source>
</reference>
<feature type="domain" description="Cytochrome b561" evidence="13">
    <location>
        <begin position="183"/>
        <end position="381"/>
    </location>
</feature>
<dbReference type="InParanoid" id="A0A2P5F2A5"/>
<keyword evidence="9" id="KW-0479">Metal-binding</keyword>
<keyword evidence="15" id="KW-1185">Reference proteome</keyword>
<feature type="binding site" description="axial binding residue" evidence="9">
    <location>
        <position position="257"/>
    </location>
    <ligand>
        <name>heme b</name>
        <dbReference type="ChEBI" id="CHEBI:60344"/>
        <label>1</label>
    </ligand>
    <ligandPart>
        <name>Fe</name>
        <dbReference type="ChEBI" id="CHEBI:18248"/>
    </ligandPart>
</feature>
<keyword evidence="3 10" id="KW-0812">Transmembrane</keyword>
<dbReference type="InterPro" id="IPR006593">
    <property type="entry name" value="Cyt_b561/ferric_Rdtase_TM"/>
</dbReference>
<feature type="signal peptide" evidence="11">
    <location>
        <begin position="1"/>
        <end position="24"/>
    </location>
</feature>
<comment type="caution">
    <text evidence="14">The sequence shown here is derived from an EMBL/GenBank/DDBJ whole genome shotgun (WGS) entry which is preliminary data.</text>
</comment>
<evidence type="ECO:0000313" key="14">
    <source>
        <dbReference type="EMBL" id="PON91927.1"/>
    </source>
</evidence>
<evidence type="ECO:0000259" key="13">
    <source>
        <dbReference type="PROSITE" id="PS50939"/>
    </source>
</evidence>
<dbReference type="GO" id="GO:0046872">
    <property type="term" value="F:metal ion binding"/>
    <property type="evidence" value="ECO:0007669"/>
    <property type="project" value="UniProtKB-KW"/>
</dbReference>
<keyword evidence="6 10" id="KW-1133">Transmembrane helix</keyword>
<dbReference type="Pfam" id="PF04526">
    <property type="entry name" value="DUF568"/>
    <property type="match status" value="1"/>
</dbReference>
<feature type="transmembrane region" description="Helical" evidence="10">
    <location>
        <begin position="328"/>
        <end position="348"/>
    </location>
</feature>
<dbReference type="PANTHER" id="PTHR23130">
    <property type="entry name" value="CYTOCHROME B561 AND DOMON DOMAIN-CONTAINING PROTEIN"/>
    <property type="match status" value="1"/>
</dbReference>
<feature type="domain" description="DOMON" evidence="12">
    <location>
        <begin position="51"/>
        <end position="174"/>
    </location>
</feature>
<evidence type="ECO:0000256" key="10">
    <source>
        <dbReference type="SAM" id="Phobius"/>
    </source>
</evidence>
<keyword evidence="2 8" id="KW-0813">Transport</keyword>
<evidence type="ECO:0000256" key="9">
    <source>
        <dbReference type="PIRSR" id="PIRSR037471-1"/>
    </source>
</evidence>
<keyword evidence="5 8" id="KW-0249">Electron transport</keyword>
<evidence type="ECO:0000256" key="3">
    <source>
        <dbReference type="ARBA" id="ARBA00022692"/>
    </source>
</evidence>
<evidence type="ECO:0000256" key="2">
    <source>
        <dbReference type="ARBA" id="ARBA00022448"/>
    </source>
</evidence>
<keyword evidence="7 8" id="KW-0472">Membrane</keyword>
<feature type="transmembrane region" description="Helical" evidence="10">
    <location>
        <begin position="290"/>
        <end position="308"/>
    </location>
</feature>
<feature type="binding site" description="axial binding residue" evidence="9">
    <location>
        <position position="290"/>
    </location>
    <ligand>
        <name>heme b</name>
        <dbReference type="ChEBI" id="CHEBI:60344"/>
        <label>1</label>
    </ligand>
    <ligandPart>
        <name>Fe</name>
        <dbReference type="ChEBI" id="CHEBI:18248"/>
    </ligandPart>
</feature>
<dbReference type="CDD" id="cd08760">
    <property type="entry name" value="Cyt_b561_FRRS1_like"/>
    <property type="match status" value="1"/>
</dbReference>
<dbReference type="Gene3D" id="1.20.120.1770">
    <property type="match status" value="1"/>
</dbReference>
<dbReference type="InterPro" id="IPR045265">
    <property type="entry name" value="AIR12_DOMON"/>
</dbReference>
<keyword evidence="4 11" id="KW-0732">Signal</keyword>
<dbReference type="PIRSF" id="PIRSF037471">
    <property type="entry name" value="UCP037471"/>
    <property type="match status" value="1"/>
</dbReference>
<dbReference type="OrthoDB" id="19261at2759"/>